<dbReference type="OrthoDB" id="5405745at2759"/>
<proteinExistence type="predicted"/>
<gene>
    <name evidence="3" type="ORF">BDY21DRAFT_418301</name>
</gene>
<evidence type="ECO:0000313" key="4">
    <source>
        <dbReference type="Proteomes" id="UP000799766"/>
    </source>
</evidence>
<protein>
    <submittedName>
        <fullName evidence="3">Stretch-activated Ca2+-permeable channel component-domain-containing protein</fullName>
    </submittedName>
</protein>
<dbReference type="Pfam" id="PF12929">
    <property type="entry name" value="Mid1"/>
    <property type="match status" value="2"/>
</dbReference>
<dbReference type="PANTHER" id="PTHR39142:SF1">
    <property type="entry name" value="AEL197CP"/>
    <property type="match status" value="1"/>
</dbReference>
<reference evidence="3" key="1">
    <citation type="journal article" date="2020" name="Stud. Mycol.">
        <title>101 Dothideomycetes genomes: a test case for predicting lifestyles and emergence of pathogens.</title>
        <authorList>
            <person name="Haridas S."/>
            <person name="Albert R."/>
            <person name="Binder M."/>
            <person name="Bloem J."/>
            <person name="Labutti K."/>
            <person name="Salamov A."/>
            <person name="Andreopoulos B."/>
            <person name="Baker S."/>
            <person name="Barry K."/>
            <person name="Bills G."/>
            <person name="Bluhm B."/>
            <person name="Cannon C."/>
            <person name="Castanera R."/>
            <person name="Culley D."/>
            <person name="Daum C."/>
            <person name="Ezra D."/>
            <person name="Gonzalez J."/>
            <person name="Henrissat B."/>
            <person name="Kuo A."/>
            <person name="Liang C."/>
            <person name="Lipzen A."/>
            <person name="Lutzoni F."/>
            <person name="Magnuson J."/>
            <person name="Mondo S."/>
            <person name="Nolan M."/>
            <person name="Ohm R."/>
            <person name="Pangilinan J."/>
            <person name="Park H.-J."/>
            <person name="Ramirez L."/>
            <person name="Alfaro M."/>
            <person name="Sun H."/>
            <person name="Tritt A."/>
            <person name="Yoshinaga Y."/>
            <person name="Zwiers L.-H."/>
            <person name="Turgeon B."/>
            <person name="Goodwin S."/>
            <person name="Spatafora J."/>
            <person name="Crous P."/>
            <person name="Grigoriev I."/>
        </authorList>
    </citation>
    <scope>NUCLEOTIDE SEQUENCE</scope>
    <source>
        <strain evidence="3">ATCC 16933</strain>
    </source>
</reference>
<feature type="transmembrane region" description="Helical" evidence="2">
    <location>
        <begin position="714"/>
        <end position="731"/>
    </location>
</feature>
<dbReference type="AlphaFoldDB" id="A0A6A6PFD6"/>
<dbReference type="InterPro" id="IPR024338">
    <property type="entry name" value="MID1/Yam8"/>
</dbReference>
<sequence length="732" mass="77374">MQLPRLTPLQSRFAASLAATLLLAVIYFTLVSPPSFAYAAEVSIRQGNDGVGEGELGELSRKRGGVIDGTEDHNHVWIGQEQGTEEQDEDYLVEGVLMGRQEDDSDDSDDDGDDGPAPDPFGLNNNVPDKKNLLPGGIEYYVVLADTVSGELAPEDSGRRFPPPTQNDDDDEDSSSKLELRKRQTSDDIRTLYVSVNTCLQPQRNGSSTDSDDSSTTPPQLTLWISTSTTNRNPGPDSLDSATAYPLVEGFAGLAINVSTSDDTFMSVSAPDLSSDGGFSGGWNFEIGASIDSPYHGANSTTSLLRLLDTDNGGALLMTTDGAAADGLVDLTSMNDDPPYSLVAFNANGTGATSMAGLRSSYCGLRNMAMADSGANIDVAANLTMRGVEEKDGRPRQQFFLQGLNATSGYYAFLMLGGNGDDAPGGDGASVGGGGMVWKAMNFTTKTDNNCRIIFDLPFCTDVAYAVPTNPDRVSDLPDLMNIYDSFASDAFANFSRSVDQIACNTTMSAQYSLASSCQNCTDAYKAWLCAVSIPRCLDFTRAADPDSGSGDINPQPDSAGSADQDPIFNLSPRHLAAQGLDVVERNLGQPFVNGSEAPSATVSETDPRVAERGRQAALGARNARLNERVRPGPYRELLPCEDLCFALVQACPASLGFRCASRGGRGPGGNLLAWDYGVRNGREGVEGGGDGADVGRCKPMGRSLYNAAAAGRPPAWGVMMVGFVVVAVMLA</sequence>
<keyword evidence="2" id="KW-1133">Transmembrane helix</keyword>
<evidence type="ECO:0000256" key="1">
    <source>
        <dbReference type="SAM" id="MobiDB-lite"/>
    </source>
</evidence>
<feature type="compositionally biased region" description="Acidic residues" evidence="1">
    <location>
        <begin position="103"/>
        <end position="116"/>
    </location>
</feature>
<keyword evidence="4" id="KW-1185">Reference proteome</keyword>
<dbReference type="Proteomes" id="UP000799766">
    <property type="component" value="Unassembled WGS sequence"/>
</dbReference>
<organism evidence="3 4">
    <name type="scientific">Lineolata rhizophorae</name>
    <dbReference type="NCBI Taxonomy" id="578093"/>
    <lineage>
        <taxon>Eukaryota</taxon>
        <taxon>Fungi</taxon>
        <taxon>Dikarya</taxon>
        <taxon>Ascomycota</taxon>
        <taxon>Pezizomycotina</taxon>
        <taxon>Dothideomycetes</taxon>
        <taxon>Dothideomycetes incertae sedis</taxon>
        <taxon>Lineolatales</taxon>
        <taxon>Lineolataceae</taxon>
        <taxon>Lineolata</taxon>
    </lineage>
</organism>
<feature type="region of interest" description="Disordered" evidence="1">
    <location>
        <begin position="545"/>
        <end position="566"/>
    </location>
</feature>
<feature type="region of interest" description="Disordered" evidence="1">
    <location>
        <begin position="200"/>
        <end position="221"/>
    </location>
</feature>
<feature type="region of interest" description="Disordered" evidence="1">
    <location>
        <begin position="101"/>
        <end position="129"/>
    </location>
</feature>
<keyword evidence="2" id="KW-0472">Membrane</keyword>
<evidence type="ECO:0000313" key="3">
    <source>
        <dbReference type="EMBL" id="KAF2462419.1"/>
    </source>
</evidence>
<keyword evidence="2" id="KW-0812">Transmembrane</keyword>
<feature type="region of interest" description="Disordered" evidence="1">
    <location>
        <begin position="152"/>
        <end position="184"/>
    </location>
</feature>
<evidence type="ECO:0000256" key="2">
    <source>
        <dbReference type="SAM" id="Phobius"/>
    </source>
</evidence>
<dbReference type="GO" id="GO:0098703">
    <property type="term" value="P:calcium ion import across plasma membrane"/>
    <property type="evidence" value="ECO:0007669"/>
    <property type="project" value="InterPro"/>
</dbReference>
<dbReference type="PANTHER" id="PTHR39142">
    <property type="entry name" value="MID1P"/>
    <property type="match status" value="1"/>
</dbReference>
<dbReference type="GO" id="GO:0005262">
    <property type="term" value="F:calcium channel activity"/>
    <property type="evidence" value="ECO:0007669"/>
    <property type="project" value="InterPro"/>
</dbReference>
<dbReference type="EMBL" id="MU001670">
    <property type="protein sequence ID" value="KAF2462419.1"/>
    <property type="molecule type" value="Genomic_DNA"/>
</dbReference>
<accession>A0A6A6PFD6</accession>
<feature type="compositionally biased region" description="Basic and acidic residues" evidence="1">
    <location>
        <begin position="174"/>
        <end position="184"/>
    </location>
</feature>
<name>A0A6A6PFD6_9PEZI</name>